<comment type="caution">
    <text evidence="2">The sequence shown here is derived from an EMBL/GenBank/DDBJ whole genome shotgun (WGS) entry which is preliminary data.</text>
</comment>
<accession>A0A9X1BBH6</accession>
<dbReference type="EMBL" id="NRSD01000030">
    <property type="protein sequence ID" value="MBK1646670.1"/>
    <property type="molecule type" value="Genomic_DNA"/>
</dbReference>
<keyword evidence="3" id="KW-1185">Reference proteome</keyword>
<evidence type="ECO:0000313" key="3">
    <source>
        <dbReference type="Proteomes" id="UP001138802"/>
    </source>
</evidence>
<evidence type="ECO:0008006" key="4">
    <source>
        <dbReference type="Google" id="ProtNLM"/>
    </source>
</evidence>
<name>A0A9X1BBH6_9GAMM</name>
<dbReference type="Proteomes" id="UP001138802">
    <property type="component" value="Unassembled WGS sequence"/>
</dbReference>
<feature type="region of interest" description="Disordered" evidence="1">
    <location>
        <begin position="1"/>
        <end position="22"/>
    </location>
</feature>
<dbReference type="AlphaFoldDB" id="A0A9X1BBH6"/>
<dbReference type="SUPFAM" id="SSF52540">
    <property type="entry name" value="P-loop containing nucleoside triphosphate hydrolases"/>
    <property type="match status" value="1"/>
</dbReference>
<dbReference type="InterPro" id="IPR027417">
    <property type="entry name" value="P-loop_NTPase"/>
</dbReference>
<sequence length="62" mass="6724">MRQRVQTADTDPPLKIGDTDHGNRVGGELWALRDVSFQVREGEVIGRNGAGESTLHGILPSL</sequence>
<evidence type="ECO:0000313" key="2">
    <source>
        <dbReference type="EMBL" id="MBK1646670.1"/>
    </source>
</evidence>
<evidence type="ECO:0000256" key="1">
    <source>
        <dbReference type="SAM" id="MobiDB-lite"/>
    </source>
</evidence>
<proteinExistence type="predicted"/>
<gene>
    <name evidence="2" type="ORF">CKO25_18905</name>
</gene>
<dbReference type="RefSeq" id="WP_200389494.1">
    <property type="nucleotide sequence ID" value="NZ_NRSD01000030.1"/>
</dbReference>
<organism evidence="2 3">
    <name type="scientific">Thiocapsa imhoffii</name>
    <dbReference type="NCBI Taxonomy" id="382777"/>
    <lineage>
        <taxon>Bacteria</taxon>
        <taxon>Pseudomonadati</taxon>
        <taxon>Pseudomonadota</taxon>
        <taxon>Gammaproteobacteria</taxon>
        <taxon>Chromatiales</taxon>
        <taxon>Chromatiaceae</taxon>
        <taxon>Thiocapsa</taxon>
    </lineage>
</organism>
<reference evidence="2 3" key="1">
    <citation type="journal article" date="2020" name="Microorganisms">
        <title>Osmotic Adaptation and Compatible Solute Biosynthesis of Phototrophic Bacteria as Revealed from Genome Analyses.</title>
        <authorList>
            <person name="Imhoff J.F."/>
            <person name="Rahn T."/>
            <person name="Kunzel S."/>
            <person name="Keller A."/>
            <person name="Neulinger S.C."/>
        </authorList>
    </citation>
    <scope>NUCLEOTIDE SEQUENCE [LARGE SCALE GENOMIC DNA]</scope>
    <source>
        <strain evidence="2 3">DSM 21303</strain>
    </source>
</reference>
<protein>
    <recommendedName>
        <fullName evidence="4">ABC transporter domain-containing protein</fullName>
    </recommendedName>
</protein>